<feature type="compositionally biased region" description="Low complexity" evidence="1">
    <location>
        <begin position="43"/>
        <end position="72"/>
    </location>
</feature>
<dbReference type="EMBL" id="NCVQ01000004">
    <property type="protein sequence ID" value="PWZ33016.1"/>
    <property type="molecule type" value="Genomic_DNA"/>
</dbReference>
<proteinExistence type="predicted"/>
<name>A0A3L6FII7_MAIZE</name>
<dbReference type="AlphaFoldDB" id="A0A3L6FII7"/>
<protein>
    <submittedName>
        <fullName evidence="2">Uncharacterized protein</fullName>
    </submittedName>
</protein>
<evidence type="ECO:0000313" key="2">
    <source>
        <dbReference type="EMBL" id="PWZ33016.1"/>
    </source>
</evidence>
<sequence>MRSSPNVSARLAAFFLRSEQHAVDARRVFAVFAQPQQHRRSPRSQQRAPAQLPRQPSAALPPAHAPAAARPAAPQPNSPPARTQGRPAANAAPRPQPRPHARPRVARPAALARVERPAPPPPSSAPTTAHCAQRFRVYRCRYPMEPLFIPSEPPRTISSPAAQFFLTRCPVFLARVAAISPIRRPERRRRRVLAAQRVSPPRPAAAVVVRAAEVSCLLPLFPILLSTCCSPVAVEARLSRFSRPRLFFAGCAASSPWPELG</sequence>
<evidence type="ECO:0000256" key="1">
    <source>
        <dbReference type="SAM" id="MobiDB-lite"/>
    </source>
</evidence>
<organism evidence="2 3">
    <name type="scientific">Zea mays</name>
    <name type="common">Maize</name>
    <dbReference type="NCBI Taxonomy" id="4577"/>
    <lineage>
        <taxon>Eukaryota</taxon>
        <taxon>Viridiplantae</taxon>
        <taxon>Streptophyta</taxon>
        <taxon>Embryophyta</taxon>
        <taxon>Tracheophyta</taxon>
        <taxon>Spermatophyta</taxon>
        <taxon>Magnoliopsida</taxon>
        <taxon>Liliopsida</taxon>
        <taxon>Poales</taxon>
        <taxon>Poaceae</taxon>
        <taxon>PACMAD clade</taxon>
        <taxon>Panicoideae</taxon>
        <taxon>Andropogonodae</taxon>
        <taxon>Andropogoneae</taxon>
        <taxon>Tripsacinae</taxon>
        <taxon>Zea</taxon>
    </lineage>
</organism>
<evidence type="ECO:0000313" key="3">
    <source>
        <dbReference type="Proteomes" id="UP000251960"/>
    </source>
</evidence>
<gene>
    <name evidence="2" type="ORF">Zm00014a_007996</name>
</gene>
<accession>A0A3L6FII7</accession>
<dbReference type="Proteomes" id="UP000251960">
    <property type="component" value="Chromosome 3"/>
</dbReference>
<comment type="caution">
    <text evidence="2">The sequence shown here is derived from an EMBL/GenBank/DDBJ whole genome shotgun (WGS) entry which is preliminary data.</text>
</comment>
<feature type="region of interest" description="Disordered" evidence="1">
    <location>
        <begin position="34"/>
        <end position="109"/>
    </location>
</feature>
<reference evidence="2 3" key="1">
    <citation type="journal article" date="2018" name="Nat. Genet.">
        <title>Extensive intraspecific gene order and gene structural variations between Mo17 and other maize genomes.</title>
        <authorList>
            <person name="Sun S."/>
            <person name="Zhou Y."/>
            <person name="Chen J."/>
            <person name="Shi J."/>
            <person name="Zhao H."/>
            <person name="Zhao H."/>
            <person name="Song W."/>
            <person name="Zhang M."/>
            <person name="Cui Y."/>
            <person name="Dong X."/>
            <person name="Liu H."/>
            <person name="Ma X."/>
            <person name="Jiao Y."/>
            <person name="Wang B."/>
            <person name="Wei X."/>
            <person name="Stein J.C."/>
            <person name="Glaubitz J.C."/>
            <person name="Lu F."/>
            <person name="Yu G."/>
            <person name="Liang C."/>
            <person name="Fengler K."/>
            <person name="Li B."/>
            <person name="Rafalski A."/>
            <person name="Schnable P.S."/>
            <person name="Ware D.H."/>
            <person name="Buckler E.S."/>
            <person name="Lai J."/>
        </authorList>
    </citation>
    <scope>NUCLEOTIDE SEQUENCE [LARGE SCALE GENOMIC DNA]</scope>
    <source>
        <strain evidence="3">cv. Missouri 17</strain>
        <tissue evidence="2">Seedling</tissue>
    </source>
</reference>